<evidence type="ECO:0000313" key="1">
    <source>
        <dbReference type="EMBL" id="CAG8601744.1"/>
    </source>
</evidence>
<name>A0ACA9MMD1_9GLOM</name>
<dbReference type="Proteomes" id="UP000789702">
    <property type="component" value="Unassembled WGS sequence"/>
</dbReference>
<keyword evidence="2" id="KW-1185">Reference proteome</keyword>
<dbReference type="EMBL" id="CAJVPU010010074">
    <property type="protein sequence ID" value="CAG8601744.1"/>
    <property type="molecule type" value="Genomic_DNA"/>
</dbReference>
<sequence>EENSISQLKKAHSDKTQANWSPAQYRQQSYGIKEESNSFASSKRGRSRNRLLKQERESAAKRKENSYTRNKDSKIKATNKLDPPASLLNKRNKNKENIKPNYRNYSEGALKSQPTQEDIVQSMLLQIIGRLDKLEGQDSSSHRISTRDDLADRF</sequence>
<gene>
    <name evidence="1" type="ORF">DHETER_LOCUS7277</name>
</gene>
<protein>
    <submittedName>
        <fullName evidence="1">10088_t:CDS:1</fullName>
    </submittedName>
</protein>
<reference evidence="1" key="1">
    <citation type="submission" date="2021-06" db="EMBL/GenBank/DDBJ databases">
        <authorList>
            <person name="Kallberg Y."/>
            <person name="Tangrot J."/>
            <person name="Rosling A."/>
        </authorList>
    </citation>
    <scope>NUCLEOTIDE SEQUENCE</scope>
    <source>
        <strain evidence="1">IL203A</strain>
    </source>
</reference>
<proteinExistence type="predicted"/>
<accession>A0ACA9MMD1</accession>
<organism evidence="1 2">
    <name type="scientific">Dentiscutata heterogama</name>
    <dbReference type="NCBI Taxonomy" id="1316150"/>
    <lineage>
        <taxon>Eukaryota</taxon>
        <taxon>Fungi</taxon>
        <taxon>Fungi incertae sedis</taxon>
        <taxon>Mucoromycota</taxon>
        <taxon>Glomeromycotina</taxon>
        <taxon>Glomeromycetes</taxon>
        <taxon>Diversisporales</taxon>
        <taxon>Gigasporaceae</taxon>
        <taxon>Dentiscutata</taxon>
    </lineage>
</organism>
<feature type="non-terminal residue" evidence="1">
    <location>
        <position position="1"/>
    </location>
</feature>
<evidence type="ECO:0000313" key="2">
    <source>
        <dbReference type="Proteomes" id="UP000789702"/>
    </source>
</evidence>
<comment type="caution">
    <text evidence="1">The sequence shown here is derived from an EMBL/GenBank/DDBJ whole genome shotgun (WGS) entry which is preliminary data.</text>
</comment>